<feature type="region of interest" description="Disordered" evidence="5">
    <location>
        <begin position="245"/>
        <end position="383"/>
    </location>
</feature>
<dbReference type="PANTHER" id="PTHR15549">
    <property type="entry name" value="PAIRED IMMUNOGLOBULIN-LIKE TYPE 2 RECEPTOR"/>
    <property type="match status" value="1"/>
</dbReference>
<dbReference type="GO" id="GO:0071944">
    <property type="term" value="C:cell periphery"/>
    <property type="evidence" value="ECO:0007669"/>
    <property type="project" value="UniProtKB-ARBA"/>
</dbReference>
<dbReference type="AlphaFoldDB" id="A0AAN6M5D1"/>
<sequence length="383" mass="40615">MVPKDSPASDNTVTHWLQYSRQDVNRTAEEASGRQHELPVGLLAAIAWVALVDAIPADPTITAAAVLPRQVAADWIGWVKDPDAGTWTSQSCDAGGTWYRSGSYGQCCPDTTTACPAPTACVGGSQIYPFEEASTTLTIACTSNYNNATYSICNTALIFESFGDPHPITDIVCGDKSQAWSFYRQVPASISESPTSTSSPDPNKSSSGSKAWIAGVVVGPLIGIAIIAGIIFFLIRRKKNKQNNTQQTGGIAMAPPPGVQQYSDAKPQLTTNTSYGQAPPGVDNSYNQQTYNQGYAQPTSPAPQYQQPYSVPTSPPPQFAQSAYAAQDGKNGYAGQQPQQIPQQQQPVVQQHVQHPNAAELGGLSSPAGGGFTAELSSDTRRT</sequence>
<evidence type="ECO:0000256" key="6">
    <source>
        <dbReference type="SAM" id="Phobius"/>
    </source>
</evidence>
<feature type="compositionally biased region" description="Low complexity" evidence="5">
    <location>
        <begin position="336"/>
        <end position="356"/>
    </location>
</feature>
<dbReference type="PANTHER" id="PTHR15549:SF30">
    <property type="entry name" value="MID2 DOMAIN-CONTAINING PROTEIN"/>
    <property type="match status" value="1"/>
</dbReference>
<evidence type="ECO:0000313" key="7">
    <source>
        <dbReference type="EMBL" id="KAK3215535.1"/>
    </source>
</evidence>
<evidence type="ECO:0000256" key="4">
    <source>
        <dbReference type="ARBA" id="ARBA00023136"/>
    </source>
</evidence>
<evidence type="ECO:0000256" key="3">
    <source>
        <dbReference type="ARBA" id="ARBA00022989"/>
    </source>
</evidence>
<dbReference type="EMBL" id="WVTA01000002">
    <property type="protein sequence ID" value="KAK3215535.1"/>
    <property type="molecule type" value="Genomic_DNA"/>
</dbReference>
<feature type="transmembrane region" description="Helical" evidence="6">
    <location>
        <begin position="211"/>
        <end position="235"/>
    </location>
</feature>
<proteinExistence type="predicted"/>
<organism evidence="7 8">
    <name type="scientific">Pseudopithomyces chartarum</name>
    <dbReference type="NCBI Taxonomy" id="1892770"/>
    <lineage>
        <taxon>Eukaryota</taxon>
        <taxon>Fungi</taxon>
        <taxon>Dikarya</taxon>
        <taxon>Ascomycota</taxon>
        <taxon>Pezizomycotina</taxon>
        <taxon>Dothideomycetes</taxon>
        <taxon>Pleosporomycetidae</taxon>
        <taxon>Pleosporales</taxon>
        <taxon>Massarineae</taxon>
        <taxon>Didymosphaeriaceae</taxon>
        <taxon>Pseudopithomyces</taxon>
    </lineage>
</organism>
<gene>
    <name evidence="7" type="ORF">GRF29_8g330703</name>
</gene>
<evidence type="ECO:0000256" key="2">
    <source>
        <dbReference type="ARBA" id="ARBA00022692"/>
    </source>
</evidence>
<reference evidence="7 8" key="1">
    <citation type="submission" date="2021-02" db="EMBL/GenBank/DDBJ databases">
        <title>Genome assembly of Pseudopithomyces chartarum.</title>
        <authorList>
            <person name="Jauregui R."/>
            <person name="Singh J."/>
            <person name="Voisey C."/>
        </authorList>
    </citation>
    <scope>NUCLEOTIDE SEQUENCE [LARGE SCALE GENOMIC DNA]</scope>
    <source>
        <strain evidence="7 8">AGR01</strain>
    </source>
</reference>
<dbReference type="GO" id="GO:0016020">
    <property type="term" value="C:membrane"/>
    <property type="evidence" value="ECO:0007669"/>
    <property type="project" value="UniProtKB-SubCell"/>
</dbReference>
<evidence type="ECO:0000256" key="1">
    <source>
        <dbReference type="ARBA" id="ARBA00004167"/>
    </source>
</evidence>
<keyword evidence="2 6" id="KW-0812">Transmembrane</keyword>
<comment type="subcellular location">
    <subcellularLocation>
        <location evidence="1">Membrane</location>
        <topology evidence="1">Single-pass membrane protein</topology>
    </subcellularLocation>
</comment>
<dbReference type="InterPro" id="IPR051694">
    <property type="entry name" value="Immunoregulatory_rcpt-like"/>
</dbReference>
<comment type="caution">
    <text evidence="7">The sequence shown here is derived from an EMBL/GenBank/DDBJ whole genome shotgun (WGS) entry which is preliminary data.</text>
</comment>
<protein>
    <submittedName>
        <fullName evidence="7">Uncharacterized protein</fullName>
    </submittedName>
</protein>
<keyword evidence="4 6" id="KW-0472">Membrane</keyword>
<evidence type="ECO:0000313" key="8">
    <source>
        <dbReference type="Proteomes" id="UP001280581"/>
    </source>
</evidence>
<evidence type="ECO:0000256" key="5">
    <source>
        <dbReference type="SAM" id="MobiDB-lite"/>
    </source>
</evidence>
<accession>A0AAN6M5D1</accession>
<keyword evidence="8" id="KW-1185">Reference proteome</keyword>
<feature type="compositionally biased region" description="Polar residues" evidence="5">
    <location>
        <begin position="284"/>
        <end position="312"/>
    </location>
</feature>
<dbReference type="Proteomes" id="UP001280581">
    <property type="component" value="Unassembled WGS sequence"/>
</dbReference>
<keyword evidence="3 6" id="KW-1133">Transmembrane helix</keyword>
<feature type="compositionally biased region" description="Polar residues" evidence="5">
    <location>
        <begin position="260"/>
        <end position="276"/>
    </location>
</feature>
<name>A0AAN6M5D1_9PLEO</name>